<gene>
    <name evidence="3" type="ORF">AVCANL283_00950</name>
</gene>
<feature type="domain" description="HNH nuclease" evidence="1">
    <location>
        <begin position="671"/>
        <end position="716"/>
    </location>
</feature>
<reference evidence="3 4" key="1">
    <citation type="submission" date="2020-07" db="EMBL/GenBank/DDBJ databases">
        <title>Transfer of Campylobacter canadensis to the novel genus Avispirillum gen. nov., that also includes two novel species recovered from migratory waterfowl: Avispirillum anseris sp. nov. and Avispirillum brantae sp. nov.</title>
        <authorList>
            <person name="Miller W.G."/>
            <person name="Chapman M.H."/>
            <person name="Yee E."/>
            <person name="Inglis G.D."/>
        </authorList>
    </citation>
    <scope>NUCLEOTIDE SEQUENCE [LARGE SCALE GENOMIC DNA]</scope>
    <source>
        <strain evidence="3 4">L283</strain>
    </source>
</reference>
<feature type="domain" description="CRISPR-associated endonuclease Cas9 alpha-helical lobe" evidence="2">
    <location>
        <begin position="46"/>
        <end position="593"/>
    </location>
</feature>
<dbReference type="Gene3D" id="1.10.30.50">
    <property type="match status" value="1"/>
</dbReference>
<organism evidence="3 4">
    <name type="scientific">Campylobacter canadensis</name>
    <dbReference type="NCBI Taxonomy" id="449520"/>
    <lineage>
        <taxon>Bacteria</taxon>
        <taxon>Pseudomonadati</taxon>
        <taxon>Campylobacterota</taxon>
        <taxon>Epsilonproteobacteria</taxon>
        <taxon>Campylobacterales</taxon>
        <taxon>Campylobacteraceae</taxon>
        <taxon>Campylobacter</taxon>
    </lineage>
</organism>
<comment type="caution">
    <text evidence="3">The sequence shown here is derived from an EMBL/GenBank/DDBJ whole genome shotgun (WGS) entry which is preliminary data.</text>
</comment>
<name>A0ABS7WQS3_9BACT</name>
<dbReference type="Pfam" id="PF21069">
    <property type="entry name" value="Csx12"/>
    <property type="match status" value="1"/>
</dbReference>
<dbReference type="InterPro" id="IPR049465">
    <property type="entry name" value="Cas9_lobe"/>
</dbReference>
<dbReference type="Pfam" id="PF13395">
    <property type="entry name" value="HNH_4"/>
    <property type="match status" value="1"/>
</dbReference>
<evidence type="ECO:0000259" key="2">
    <source>
        <dbReference type="Pfam" id="PF21069"/>
    </source>
</evidence>
<dbReference type="EMBL" id="JACGBB010000002">
    <property type="protein sequence ID" value="MBZ7986682.1"/>
    <property type="molecule type" value="Genomic_DNA"/>
</dbReference>
<evidence type="ECO:0000313" key="3">
    <source>
        <dbReference type="EMBL" id="MBZ7986682.1"/>
    </source>
</evidence>
<evidence type="ECO:0008006" key="5">
    <source>
        <dbReference type="Google" id="ProtNLM"/>
    </source>
</evidence>
<accession>A0ABS7WQS3</accession>
<evidence type="ECO:0000313" key="4">
    <source>
        <dbReference type="Proteomes" id="UP000786183"/>
    </source>
</evidence>
<proteinExistence type="predicted"/>
<sequence>MKTHISIDMGAKNNGVFLAHTKDGKIIDKTATNYIFEPSSINFLKKDRTKKRHQRRGFKRTRLARRLLDEIIKKLKKQDLSQAEYELLYGLLKNRGFNYINIEFENDLSDESLEILNEIDAYEFKNCVSKNDYELRLSEIANEYDIDEFCEFLAKQVALITQKDENDKDIYKIADKKSILQMFEALRNEMLKNNKHRERYLKDIKELCQGVEFKSVISKLNISVNEFANIIGNISNYQTRVLRRYFNNKFDDNFDDEKLRLQSIKNINFLSYQGKTELENKRIMLENLKNSSYEYLCKNDPKTSIPPYERMNNKSLQTCNVLILKDNLSKSLKTCLKHILENPNFSSLTMDENGVIKEYNALDENELKVVFQRFLDISKGYLEDIKLYPRGFYKYAKYFKDTICLNDSDFDTLQDFANKYYDELLLAKKGVLSNKLLKPCGCHTPYKNNLKHTHLSILWAKPSGFSEDDVNTFVEFINNKANKIKGNTTLKGFLTHLSKTAKAYQNAFYKALEDEKALLENKTTNDKELKKILEQYEKAYELITSQEIFKNVAKSDKLKTMINQLLQTTNIILDDTKGFNKLCKEHSLQSLLRTSGEKAMCSVFGSDSARLINGKVEMYIDRLAYEIVKDIDLSKSKELHVNIEQNAFNFETAAEKLKLTKRKPKEHFVICPYSGEKLNLNNAEYDHILPRSKCEYNSEANLIPVKSYENLRKKDAYMMFDALHENYKNNLYKQCKVSNEKEFKAFINDTLSKINPDDYTNYKNLKYYEQIAFRHALFMPDESFYTKALELLKQDKLKTTTNGTQKRLAKLIVQKALAKNKDLNIYVKFVDSRLTSAIRHELSKNLPELKKEEKQQSHSHCIDASVVFYIANAAKDSKTTIINDISNKFEPKYDFNEIYLQESIMKSPKSKVYLELEQKEISRKQLFKDTIYSLRYEKAESLSDEHVSILKELDLLMEVKKLKSVKVHINTKKVFDLIFASFKAKDIKTLEKIKFLDKFLVSSVRKDILDIFFDAKSKELIKPKDKGANIEKFYEILVKNGVKDKSEVEKIQKLYIDSFYTGNQKNIKRARDKRRVTYSLSVAGGANFVVRRNTGYEGLANENIATKNYFDKDKIVGIKYYTKNVLPCKIEDIIKILSLSDNAAEIYKLSITKDLPQKIIKLEYEVSQADRHTVKVYFDKVKLGYDLNIFKGDLSLKNEEWVKFCNECLISEFAEFLGKPRDYKASIICDNFSVLGFSYSADRTSKANREIMKDNIC</sequence>
<dbReference type="InterPro" id="IPR003615">
    <property type="entry name" value="HNH_nuc"/>
</dbReference>
<dbReference type="RefSeq" id="WP_224316007.1">
    <property type="nucleotide sequence ID" value="NZ_JACGBB010000002.1"/>
</dbReference>
<evidence type="ECO:0000259" key="1">
    <source>
        <dbReference type="Pfam" id="PF13395"/>
    </source>
</evidence>
<protein>
    <recommendedName>
        <fullName evidence="5">Type II-B CRISPR-associated RNA-guided endonuclease Cas9/Csx12</fullName>
    </recommendedName>
</protein>
<keyword evidence="4" id="KW-1185">Reference proteome</keyword>
<dbReference type="Proteomes" id="UP000786183">
    <property type="component" value="Unassembled WGS sequence"/>
</dbReference>